<evidence type="ECO:0000256" key="1">
    <source>
        <dbReference type="ARBA" id="ARBA00022729"/>
    </source>
</evidence>
<dbReference type="PATRIC" id="fig|1348657.5.peg.826"/>
<protein>
    <recommendedName>
        <fullName evidence="2">Fe/B12 periplasmic-binding domain-containing protein</fullName>
    </recommendedName>
</protein>
<dbReference type="Gene3D" id="3.40.50.1980">
    <property type="entry name" value="Nitrogenase molybdenum iron protein domain"/>
    <property type="match status" value="2"/>
</dbReference>
<dbReference type="AlphaFoldDB" id="S9ZT57"/>
<accession>S9ZT57</accession>
<keyword evidence="4" id="KW-1185">Reference proteome</keyword>
<dbReference type="PANTHER" id="PTHR30535:SF34">
    <property type="entry name" value="MOLYBDATE-BINDING PROTEIN MOLA"/>
    <property type="match status" value="1"/>
</dbReference>
<dbReference type="SUPFAM" id="SSF53807">
    <property type="entry name" value="Helical backbone' metal receptor"/>
    <property type="match status" value="1"/>
</dbReference>
<dbReference type="InterPro" id="IPR054828">
    <property type="entry name" value="Vit_B12_bind_prot"/>
</dbReference>
<dbReference type="NCBIfam" id="NF038402">
    <property type="entry name" value="TroA_like"/>
    <property type="match status" value="1"/>
</dbReference>
<comment type="caution">
    <text evidence="3">The sequence shown here is derived from an EMBL/GenBank/DDBJ whole genome shotgun (WGS) entry which is preliminary data.</text>
</comment>
<dbReference type="InterPro" id="IPR050902">
    <property type="entry name" value="ABC_Transporter_SBP"/>
</dbReference>
<feature type="domain" description="Fe/B12 periplasmic-binding" evidence="2">
    <location>
        <begin position="86"/>
        <end position="335"/>
    </location>
</feature>
<dbReference type="PROSITE" id="PS50983">
    <property type="entry name" value="FE_B12_PBP"/>
    <property type="match status" value="1"/>
</dbReference>
<keyword evidence="1" id="KW-0732">Signal</keyword>
<evidence type="ECO:0000313" key="3">
    <source>
        <dbReference type="EMBL" id="EPZ16702.1"/>
    </source>
</evidence>
<sequence length="350" mass="37330">MADFLRTNSLHADSLDGASRPVSRLKPVARARAGTCISLCTLLGLMSLMSAPALTHASASTASADSAIEITDDAGNHLRLERPAQRIVSLAPHVTELLFAAGAGAQVVGVVAYSDFPPEATALPQVGGYSKVDLEAVAALRPDLVVAWRSGNRNAHLDRLRALGIPVFLNEPRSLDDVARSLEQFGTLAGTSAPAAAAAARFRARHASLSARYQERAPVSTFYQIWDRPLMTINDEHLIADVIRLCGGRNVFGTLGTLSPTIGVEAVLAANPEAIVASGMGAARPEWLDQWKRWPDLAANAHGNLFFIPPDIVQRHTPRILDGASQLCEQLESVRARRAERSPAAPAPKN</sequence>
<dbReference type="STRING" id="1348657.M622_11440"/>
<dbReference type="Pfam" id="PF01497">
    <property type="entry name" value="Peripla_BP_2"/>
    <property type="match status" value="1"/>
</dbReference>
<name>S9ZT57_9RHOO</name>
<proteinExistence type="predicted"/>
<evidence type="ECO:0000259" key="2">
    <source>
        <dbReference type="PROSITE" id="PS50983"/>
    </source>
</evidence>
<dbReference type="InterPro" id="IPR002491">
    <property type="entry name" value="ABC_transptr_periplasmic_BD"/>
</dbReference>
<dbReference type="CDD" id="cd01144">
    <property type="entry name" value="BtuF"/>
    <property type="match status" value="1"/>
</dbReference>
<dbReference type="GO" id="GO:0071281">
    <property type="term" value="P:cellular response to iron ion"/>
    <property type="evidence" value="ECO:0007669"/>
    <property type="project" value="TreeGrafter"/>
</dbReference>
<dbReference type="Proteomes" id="UP000015455">
    <property type="component" value="Unassembled WGS sequence"/>
</dbReference>
<reference evidence="3 4" key="1">
    <citation type="submission" date="2013-06" db="EMBL/GenBank/DDBJ databases">
        <title>Draft genome sequence of Thauera terpenica.</title>
        <authorList>
            <person name="Liu B."/>
            <person name="Frostegard A.H."/>
            <person name="Shapleigh J.P."/>
        </authorList>
    </citation>
    <scope>NUCLEOTIDE SEQUENCE [LARGE SCALE GENOMIC DNA]</scope>
    <source>
        <strain evidence="3 4">58Eu</strain>
    </source>
</reference>
<dbReference type="eggNOG" id="COG0614">
    <property type="taxonomic scope" value="Bacteria"/>
</dbReference>
<dbReference type="EMBL" id="ATJV01000042">
    <property type="protein sequence ID" value="EPZ16702.1"/>
    <property type="molecule type" value="Genomic_DNA"/>
</dbReference>
<dbReference type="PANTHER" id="PTHR30535">
    <property type="entry name" value="VITAMIN B12-BINDING PROTEIN"/>
    <property type="match status" value="1"/>
</dbReference>
<evidence type="ECO:0000313" key="4">
    <source>
        <dbReference type="Proteomes" id="UP000015455"/>
    </source>
</evidence>
<organism evidence="3 4">
    <name type="scientific">Thauera terpenica 58Eu</name>
    <dbReference type="NCBI Taxonomy" id="1348657"/>
    <lineage>
        <taxon>Bacteria</taxon>
        <taxon>Pseudomonadati</taxon>
        <taxon>Pseudomonadota</taxon>
        <taxon>Betaproteobacteria</taxon>
        <taxon>Rhodocyclales</taxon>
        <taxon>Zoogloeaceae</taxon>
        <taxon>Thauera</taxon>
    </lineage>
</organism>
<gene>
    <name evidence="3" type="ORF">M622_11440</name>
</gene>